<dbReference type="InterPro" id="IPR023753">
    <property type="entry name" value="FAD/NAD-binding_dom"/>
</dbReference>
<dbReference type="SUPFAM" id="SSF51905">
    <property type="entry name" value="FAD/NAD(P)-binding domain"/>
    <property type="match status" value="1"/>
</dbReference>
<dbReference type="OrthoDB" id="9806179at2"/>
<gene>
    <name evidence="5" type="ORF">AHMF7616_01939</name>
</gene>
<organism evidence="5 6">
    <name type="scientific">Adhaeribacter pallidiroseus</name>
    <dbReference type="NCBI Taxonomy" id="2072847"/>
    <lineage>
        <taxon>Bacteria</taxon>
        <taxon>Pseudomonadati</taxon>
        <taxon>Bacteroidota</taxon>
        <taxon>Cytophagia</taxon>
        <taxon>Cytophagales</taxon>
        <taxon>Hymenobacteraceae</taxon>
        <taxon>Adhaeribacter</taxon>
    </lineage>
</organism>
<reference evidence="5 6" key="1">
    <citation type="submission" date="2018-04" db="EMBL/GenBank/DDBJ databases">
        <title>Adhaeribacter sp. HMF7616 genome sequencing and assembly.</title>
        <authorList>
            <person name="Kang H."/>
            <person name="Kang J."/>
            <person name="Cha I."/>
            <person name="Kim H."/>
            <person name="Joh K."/>
        </authorList>
    </citation>
    <scope>NUCLEOTIDE SEQUENCE [LARGE SCALE GENOMIC DNA]</scope>
    <source>
        <strain evidence="5 6">HMF7616</strain>
    </source>
</reference>
<protein>
    <submittedName>
        <fullName evidence="5">Thioredoxin-disulfide reductase</fullName>
        <ecNumber evidence="5">1.8.1.9</ecNumber>
    </submittedName>
</protein>
<dbReference type="PANTHER" id="PTHR48105">
    <property type="entry name" value="THIOREDOXIN REDUCTASE 1-RELATED-RELATED"/>
    <property type="match status" value="1"/>
</dbReference>
<name>A0A369QJD0_9BACT</name>
<evidence type="ECO:0000256" key="3">
    <source>
        <dbReference type="SAM" id="Phobius"/>
    </source>
</evidence>
<proteinExistence type="predicted"/>
<evidence type="ECO:0000256" key="1">
    <source>
        <dbReference type="ARBA" id="ARBA00022630"/>
    </source>
</evidence>
<dbReference type="InterPro" id="IPR050097">
    <property type="entry name" value="Ferredoxin-NADP_redctase_2"/>
</dbReference>
<dbReference type="Proteomes" id="UP000253919">
    <property type="component" value="Unassembled WGS sequence"/>
</dbReference>
<evidence type="ECO:0000259" key="4">
    <source>
        <dbReference type="Pfam" id="PF07992"/>
    </source>
</evidence>
<evidence type="ECO:0000313" key="5">
    <source>
        <dbReference type="EMBL" id="RDC63336.1"/>
    </source>
</evidence>
<accession>A0A369QJD0</accession>
<dbReference type="Pfam" id="PF07992">
    <property type="entry name" value="Pyr_redox_2"/>
    <property type="match status" value="1"/>
</dbReference>
<keyword evidence="2 5" id="KW-0560">Oxidoreductase</keyword>
<evidence type="ECO:0000256" key="2">
    <source>
        <dbReference type="ARBA" id="ARBA00023002"/>
    </source>
</evidence>
<comment type="caution">
    <text evidence="5">The sequence shown here is derived from an EMBL/GenBank/DDBJ whole genome shotgun (WGS) entry which is preliminary data.</text>
</comment>
<evidence type="ECO:0000313" key="6">
    <source>
        <dbReference type="Proteomes" id="UP000253919"/>
    </source>
</evidence>
<dbReference type="EMBL" id="QASA01000001">
    <property type="protein sequence ID" value="RDC63336.1"/>
    <property type="molecule type" value="Genomic_DNA"/>
</dbReference>
<dbReference type="Gene3D" id="3.50.50.60">
    <property type="entry name" value="FAD/NAD(P)-binding domain"/>
    <property type="match status" value="2"/>
</dbReference>
<sequence length="309" mass="33200">MKNKIIAEKSGVIDVVIIGAGAAGLSAALFLVRARRSTIIFDAGSKRISSSKNIHELLGFENKSPEEFHNLGEKEIVKYGGDIRKEKVLKIEAISNNLFAVQSTNSFVTAKTVVIATGLIDVIPEIPGLKEGWGKDIHVCPCFTGYELHNKKVVVFGLQDRIGQLSKFLTAWTNNVTVVTNQPFAPTWIKKLSAVDVQVINSEVASVIRSNGKLKGVITSDGQKISCDAIFVSTSMQASSNLASTLCKVDEFGFAETDAVGQTSRPGLWVIGNANDPIGHLAHAIASGTKVGPMVTDYLLEYSLADLIK</sequence>
<dbReference type="PRINTS" id="PR00469">
    <property type="entry name" value="PNDRDTASEII"/>
</dbReference>
<dbReference type="RefSeq" id="WP_115372663.1">
    <property type="nucleotide sequence ID" value="NZ_QASA01000001.1"/>
</dbReference>
<dbReference type="AlphaFoldDB" id="A0A369QJD0"/>
<feature type="transmembrane region" description="Helical" evidence="3">
    <location>
        <begin position="12"/>
        <end position="32"/>
    </location>
</feature>
<keyword evidence="3" id="KW-0472">Membrane</keyword>
<dbReference type="EC" id="1.8.1.9" evidence="5"/>
<keyword evidence="6" id="KW-1185">Reference proteome</keyword>
<keyword evidence="1" id="KW-0285">Flavoprotein</keyword>
<dbReference type="InterPro" id="IPR036188">
    <property type="entry name" value="FAD/NAD-bd_sf"/>
</dbReference>
<keyword evidence="3" id="KW-0812">Transmembrane</keyword>
<dbReference type="PRINTS" id="PR00368">
    <property type="entry name" value="FADPNR"/>
</dbReference>
<feature type="domain" description="FAD/NAD(P)-binding" evidence="4">
    <location>
        <begin position="14"/>
        <end position="288"/>
    </location>
</feature>
<keyword evidence="3" id="KW-1133">Transmembrane helix</keyword>
<dbReference type="GO" id="GO:0004791">
    <property type="term" value="F:thioredoxin-disulfide reductase (NADPH) activity"/>
    <property type="evidence" value="ECO:0007669"/>
    <property type="project" value="UniProtKB-EC"/>
</dbReference>